<dbReference type="SUPFAM" id="SSF82919">
    <property type="entry name" value="Zn-finger domain of Sec23/24"/>
    <property type="match status" value="1"/>
</dbReference>
<evidence type="ECO:0000256" key="1">
    <source>
        <dbReference type="ARBA" id="ARBA00008334"/>
    </source>
</evidence>
<comment type="similarity">
    <text evidence="1">Belongs to the SEC23/SEC24 family. SEC24 subfamily.</text>
</comment>
<feature type="domain" description="Zinc finger Sec23/Sec24-type" evidence="4">
    <location>
        <begin position="72"/>
        <end position="107"/>
    </location>
</feature>
<dbReference type="InterPro" id="IPR029006">
    <property type="entry name" value="ADF-H/Gelsolin-like_dom_sf"/>
</dbReference>
<keyword evidence="9" id="KW-1185">Reference proteome</keyword>
<evidence type="ECO:0000259" key="5">
    <source>
        <dbReference type="Pfam" id="PF04811"/>
    </source>
</evidence>
<protein>
    <submittedName>
        <fullName evidence="8">Sec23/Sec24-like protein</fullName>
    </submittedName>
</protein>
<dbReference type="Pfam" id="PF04810">
    <property type="entry name" value="zf-Sec23_Sec24"/>
    <property type="match status" value="1"/>
</dbReference>
<reference evidence="8 9" key="1">
    <citation type="journal article" date="2014" name="MBio">
        <title>The Ordospora colligata genome; evolution of extreme reduction in microsporidia and host-to-parasite horizontal gene transfer.</title>
        <authorList>
            <person name="Pombert J.-F."/>
            <person name="Haag K.L."/>
            <person name="Beidas S."/>
            <person name="Ebert D."/>
            <person name="Keeling P.J."/>
        </authorList>
    </citation>
    <scope>NUCLEOTIDE SEQUENCE [LARGE SCALE GENOMIC DNA]</scope>
    <source>
        <strain evidence="8 9">OC4</strain>
    </source>
</reference>
<dbReference type="GO" id="GO:0008270">
    <property type="term" value="F:zinc ion binding"/>
    <property type="evidence" value="ECO:0007669"/>
    <property type="project" value="InterPro"/>
</dbReference>
<dbReference type="Pfam" id="PF04815">
    <property type="entry name" value="Sec23_helical"/>
    <property type="match status" value="1"/>
</dbReference>
<dbReference type="InterPro" id="IPR006895">
    <property type="entry name" value="Znf_Sec23_Sec24"/>
</dbReference>
<dbReference type="RefSeq" id="XP_014564323.1">
    <property type="nucleotide sequence ID" value="XM_014708837.1"/>
</dbReference>
<evidence type="ECO:0000313" key="8">
    <source>
        <dbReference type="EMBL" id="KHN70281.1"/>
    </source>
</evidence>
<dbReference type="SUPFAM" id="SSF53300">
    <property type="entry name" value="vWA-like"/>
    <property type="match status" value="1"/>
</dbReference>
<dbReference type="GO" id="GO:0070971">
    <property type="term" value="C:endoplasmic reticulum exit site"/>
    <property type="evidence" value="ECO:0007669"/>
    <property type="project" value="TreeGrafter"/>
</dbReference>
<dbReference type="SUPFAM" id="SSF81811">
    <property type="entry name" value="Helical domain of Sec23/24"/>
    <property type="match status" value="1"/>
</dbReference>
<dbReference type="Gene3D" id="2.60.40.1670">
    <property type="entry name" value="beta-sandwich domain of Sec23/24"/>
    <property type="match status" value="1"/>
</dbReference>
<dbReference type="Gene3D" id="1.20.120.730">
    <property type="entry name" value="Sec23/Sec24 helical domain"/>
    <property type="match status" value="1"/>
</dbReference>
<dbReference type="HOGENOM" id="CLU_004589_2_1_1"/>
<dbReference type="InterPro" id="IPR036465">
    <property type="entry name" value="vWFA_dom_sf"/>
</dbReference>
<organism evidence="8 9">
    <name type="scientific">Ordospora colligata OC4</name>
    <dbReference type="NCBI Taxonomy" id="1354746"/>
    <lineage>
        <taxon>Eukaryota</taxon>
        <taxon>Fungi</taxon>
        <taxon>Fungi incertae sedis</taxon>
        <taxon>Microsporidia</taxon>
        <taxon>Ordosporidae</taxon>
        <taxon>Ordospora</taxon>
    </lineage>
</organism>
<dbReference type="InterPro" id="IPR036180">
    <property type="entry name" value="Gelsolin-like_dom_sf"/>
</dbReference>
<evidence type="ECO:0000259" key="4">
    <source>
        <dbReference type="Pfam" id="PF04810"/>
    </source>
</evidence>
<dbReference type="AlphaFoldDB" id="A0A0B2UGW2"/>
<comment type="caution">
    <text evidence="8">The sequence shown here is derived from an EMBL/GenBank/DDBJ whole genome shotgun (WGS) entry which is preliminary data.</text>
</comment>
<dbReference type="SUPFAM" id="SSF81995">
    <property type="entry name" value="beta-sandwich domain of Sec23/24"/>
    <property type="match status" value="1"/>
</dbReference>
<dbReference type="Gene3D" id="2.30.30.380">
    <property type="entry name" value="Zn-finger domain of Sec23/24"/>
    <property type="match status" value="1"/>
</dbReference>
<sequence>MDQTEVNYNNGHEVDEGIRPELIFDSSGYYRSTITAIPDKDGALKVSGIPFVVSVNLENYENENVPLCDGEIVRCEYCKSYLNPFAEIIPPGLKWKCNICLKTNDLAMAFQVTSRSSSAGGSMFDPRANAVCNRDYSGRIELRSMVYELEAPPNYSLKTPSPPLICFLIEATFECMKYRTIDSIVRSIIDGLNPGSFDARAKMMFMFFDSSVYLLRQDGDFTIISDASFIPFFVDDEFLFPLGHSVDASKLNAFFSSNKSTRNNYGDAIRIAESIIGPNGGCIVSFVTTHPNMGPGVVEPSQSGLRCRSVFYKEMAALLAKKSISMTQFLFPRLGIDLPTLSVLSKYTGGMLYYYPNFDGADPIFVTKLANDLAAHLDLDIGMYGMCRIRANSSVFIKEYFGSLHHRSADLLSFSTFFPPHTFSFEAELVKEDGSKGVCFQVAILRTLRTGERRIRVVNFYIDRTLASIYTIVDCCAIAHAFGMKAFFFESKERGGGIEYLNKCIREIVKAYKQHSNTTAMLPQSLEMLPMLVLSLCKSIPLRPASYTPVDYKSYYTYLISNSYPKLVDVIIYPTLIALHRLDVLQPLNLTLNCLETNGLYLLDTGVTIFFFVARDCDPSLPELLFDPSMGSERFIFDPERNEFSDAVSEIVRSLRSNRYLTPSYVLVRDDGKSSIYKDIFFTYFVEDELYGLPSYAKFLEMLKSQ</sequence>
<dbReference type="FunCoup" id="A0A0B2UGW2">
    <property type="interactions" value="257"/>
</dbReference>
<name>A0A0B2UGW2_9MICR</name>
<evidence type="ECO:0000259" key="6">
    <source>
        <dbReference type="Pfam" id="PF04815"/>
    </source>
</evidence>
<evidence type="ECO:0000256" key="3">
    <source>
        <dbReference type="ARBA" id="ARBA00022927"/>
    </source>
</evidence>
<feature type="domain" description="Sec23/Sec24 trunk" evidence="5">
    <location>
        <begin position="160"/>
        <end position="373"/>
    </location>
</feature>
<evidence type="ECO:0000259" key="7">
    <source>
        <dbReference type="Pfam" id="PF08033"/>
    </source>
</evidence>
<dbReference type="GO" id="GO:0090110">
    <property type="term" value="P:COPII-coated vesicle cargo loading"/>
    <property type="evidence" value="ECO:0007669"/>
    <property type="project" value="TreeGrafter"/>
</dbReference>
<dbReference type="InterPro" id="IPR050550">
    <property type="entry name" value="SEC23_SEC24_subfamily"/>
</dbReference>
<dbReference type="Pfam" id="PF08033">
    <property type="entry name" value="Sec23_BS"/>
    <property type="match status" value="1"/>
</dbReference>
<dbReference type="Gene3D" id="3.40.20.10">
    <property type="entry name" value="Severin"/>
    <property type="match status" value="1"/>
</dbReference>
<dbReference type="GeneID" id="26261214"/>
<dbReference type="GO" id="GO:0006886">
    <property type="term" value="P:intracellular protein transport"/>
    <property type="evidence" value="ECO:0007669"/>
    <property type="project" value="InterPro"/>
</dbReference>
<dbReference type="InterPro" id="IPR036175">
    <property type="entry name" value="Sec23/24_helical_dom_sf"/>
</dbReference>
<dbReference type="OrthoDB" id="49016at2759"/>
<dbReference type="STRING" id="1354746.A0A0B2UGW2"/>
<dbReference type="EMBL" id="JOKQ01000002">
    <property type="protein sequence ID" value="KHN70281.1"/>
    <property type="molecule type" value="Genomic_DNA"/>
</dbReference>
<dbReference type="Pfam" id="PF04811">
    <property type="entry name" value="Sec23_trunk"/>
    <property type="match status" value="1"/>
</dbReference>
<proteinExistence type="inferred from homology"/>
<keyword evidence="3" id="KW-0653">Protein transport</keyword>
<dbReference type="GO" id="GO:0030127">
    <property type="term" value="C:COPII vesicle coat"/>
    <property type="evidence" value="ECO:0007669"/>
    <property type="project" value="InterPro"/>
</dbReference>
<evidence type="ECO:0000256" key="2">
    <source>
        <dbReference type="ARBA" id="ARBA00022448"/>
    </source>
</evidence>
<dbReference type="InterPro" id="IPR036174">
    <property type="entry name" value="Znf_Sec23_Sec24_sf"/>
</dbReference>
<feature type="domain" description="Sec23/Sec24 beta-sandwich" evidence="7">
    <location>
        <begin position="384"/>
        <end position="462"/>
    </location>
</feature>
<dbReference type="VEuPathDB" id="MicrosporidiaDB:M896_021190"/>
<dbReference type="Proteomes" id="UP000031056">
    <property type="component" value="Unassembled WGS sequence"/>
</dbReference>
<dbReference type="SUPFAM" id="SSF82754">
    <property type="entry name" value="C-terminal, gelsolin-like domain of Sec23/24"/>
    <property type="match status" value="1"/>
</dbReference>
<accession>A0A0B2UGW2</accession>
<keyword evidence="2" id="KW-0813">Transport</keyword>
<gene>
    <name evidence="8" type="ORF">M896_021190</name>
</gene>
<dbReference type="GO" id="GO:0000149">
    <property type="term" value="F:SNARE binding"/>
    <property type="evidence" value="ECO:0007669"/>
    <property type="project" value="TreeGrafter"/>
</dbReference>
<dbReference type="PANTHER" id="PTHR13803">
    <property type="entry name" value="SEC24-RELATED PROTEIN"/>
    <property type="match status" value="1"/>
</dbReference>
<evidence type="ECO:0000313" key="9">
    <source>
        <dbReference type="Proteomes" id="UP000031056"/>
    </source>
</evidence>
<dbReference type="InterPro" id="IPR006900">
    <property type="entry name" value="Sec23/24_helical_dom"/>
</dbReference>
<dbReference type="InParanoid" id="A0A0B2UGW2"/>
<feature type="domain" description="Sec23/Sec24 helical" evidence="6">
    <location>
        <begin position="498"/>
        <end position="563"/>
    </location>
</feature>
<dbReference type="InterPro" id="IPR006896">
    <property type="entry name" value="Sec23/24_trunk_dom"/>
</dbReference>
<dbReference type="Gene3D" id="3.40.50.410">
    <property type="entry name" value="von Willebrand factor, type A domain"/>
    <property type="match status" value="1"/>
</dbReference>
<dbReference type="InterPro" id="IPR012990">
    <property type="entry name" value="Beta-sandwich_Sec23_24"/>
</dbReference>